<dbReference type="Proteomes" id="UP000314294">
    <property type="component" value="Unassembled WGS sequence"/>
</dbReference>
<protein>
    <submittedName>
        <fullName evidence="2">Uncharacterized protein</fullName>
    </submittedName>
</protein>
<name>A0A4Z2FHP7_9TELE</name>
<proteinExistence type="predicted"/>
<evidence type="ECO:0000313" key="3">
    <source>
        <dbReference type="Proteomes" id="UP000314294"/>
    </source>
</evidence>
<evidence type="ECO:0000313" key="2">
    <source>
        <dbReference type="EMBL" id="TNN40757.1"/>
    </source>
</evidence>
<evidence type="ECO:0000256" key="1">
    <source>
        <dbReference type="SAM" id="MobiDB-lite"/>
    </source>
</evidence>
<sequence length="72" mass="8358">MGELDRHDEKTFCSLKELKHHGGLQLNKKHHGNPPDIQPPLTSTQSDECKNEYRHQRKNQMPRLLLLSVCSL</sequence>
<dbReference type="AlphaFoldDB" id="A0A4Z2FHP7"/>
<dbReference type="EMBL" id="SRLO01001162">
    <property type="protein sequence ID" value="TNN40757.1"/>
    <property type="molecule type" value="Genomic_DNA"/>
</dbReference>
<keyword evidence="3" id="KW-1185">Reference proteome</keyword>
<feature type="region of interest" description="Disordered" evidence="1">
    <location>
        <begin position="25"/>
        <end position="56"/>
    </location>
</feature>
<organism evidence="2 3">
    <name type="scientific">Liparis tanakae</name>
    <name type="common">Tanaka's snailfish</name>
    <dbReference type="NCBI Taxonomy" id="230148"/>
    <lineage>
        <taxon>Eukaryota</taxon>
        <taxon>Metazoa</taxon>
        <taxon>Chordata</taxon>
        <taxon>Craniata</taxon>
        <taxon>Vertebrata</taxon>
        <taxon>Euteleostomi</taxon>
        <taxon>Actinopterygii</taxon>
        <taxon>Neopterygii</taxon>
        <taxon>Teleostei</taxon>
        <taxon>Neoteleostei</taxon>
        <taxon>Acanthomorphata</taxon>
        <taxon>Eupercaria</taxon>
        <taxon>Perciformes</taxon>
        <taxon>Cottioidei</taxon>
        <taxon>Cottales</taxon>
        <taxon>Liparidae</taxon>
        <taxon>Liparis</taxon>
    </lineage>
</organism>
<reference evidence="2 3" key="1">
    <citation type="submission" date="2019-03" db="EMBL/GenBank/DDBJ databases">
        <title>First draft genome of Liparis tanakae, snailfish: a comprehensive survey of snailfish specific genes.</title>
        <authorList>
            <person name="Kim W."/>
            <person name="Song I."/>
            <person name="Jeong J.-H."/>
            <person name="Kim D."/>
            <person name="Kim S."/>
            <person name="Ryu S."/>
            <person name="Song J.Y."/>
            <person name="Lee S.K."/>
        </authorList>
    </citation>
    <scope>NUCLEOTIDE SEQUENCE [LARGE SCALE GENOMIC DNA]</scope>
    <source>
        <tissue evidence="2">Muscle</tissue>
    </source>
</reference>
<accession>A0A4Z2FHP7</accession>
<comment type="caution">
    <text evidence="2">The sequence shown here is derived from an EMBL/GenBank/DDBJ whole genome shotgun (WGS) entry which is preliminary data.</text>
</comment>
<gene>
    <name evidence="2" type="ORF">EYF80_049072</name>
</gene>